<dbReference type="Gene3D" id="1.20.890.10">
    <property type="entry name" value="cAMP-dependent protein kinase regulatory subunit, dimerization-anchoring domain"/>
    <property type="match status" value="1"/>
</dbReference>
<feature type="compositionally biased region" description="Basic and acidic residues" evidence="1">
    <location>
        <begin position="763"/>
        <end position="772"/>
    </location>
</feature>
<feature type="compositionally biased region" description="Basic and acidic residues" evidence="1">
    <location>
        <begin position="124"/>
        <end position="143"/>
    </location>
</feature>
<feature type="compositionally biased region" description="Basic and acidic residues" evidence="1">
    <location>
        <begin position="234"/>
        <end position="246"/>
    </location>
</feature>
<evidence type="ECO:0000313" key="4">
    <source>
        <dbReference type="Proteomes" id="UP000472276"/>
    </source>
</evidence>
<dbReference type="SMART" id="SM00015">
    <property type="entry name" value="IQ"/>
    <property type="match status" value="3"/>
</dbReference>
<feature type="region of interest" description="Disordered" evidence="1">
    <location>
        <begin position="218"/>
        <end position="319"/>
    </location>
</feature>
<dbReference type="InterPro" id="IPR003117">
    <property type="entry name" value="cAMP_dep_PK_reg_su_I/II_a/b"/>
</dbReference>
<proteinExistence type="predicted"/>
<feature type="region of interest" description="Disordered" evidence="1">
    <location>
        <begin position="459"/>
        <end position="772"/>
    </location>
</feature>
<evidence type="ECO:0000256" key="1">
    <source>
        <dbReference type="SAM" id="MobiDB-lite"/>
    </source>
</evidence>
<evidence type="ECO:0000259" key="2">
    <source>
        <dbReference type="SMART" id="SM00394"/>
    </source>
</evidence>
<dbReference type="PROSITE" id="PS50096">
    <property type="entry name" value="IQ"/>
    <property type="match status" value="3"/>
</dbReference>
<dbReference type="SUPFAM" id="SSF47391">
    <property type="entry name" value="Dimerization-anchoring domain of cAMP-dependent PK regulatory subunit"/>
    <property type="match status" value="1"/>
</dbReference>
<reference evidence="4" key="1">
    <citation type="submission" date="2020-03" db="EMBL/GenBank/DDBJ databases">
        <title>Evolution of repeat sequences and sex chromosomes of tilapia species revealed by chromosome-level genomes.</title>
        <authorList>
            <person name="Xu L."/>
            <person name="Tao W."/>
            <person name="Wang D."/>
            <person name="Zhou Q."/>
        </authorList>
    </citation>
    <scope>NUCLEOTIDE SEQUENCE [LARGE SCALE GENOMIC DNA]</scope>
    <source>
        <strain evidence="4">Israel</strain>
    </source>
</reference>
<feature type="compositionally biased region" description="Basic and acidic residues" evidence="1">
    <location>
        <begin position="463"/>
        <end position="495"/>
    </location>
</feature>
<feature type="compositionally biased region" description="Basic and acidic residues" evidence="1">
    <location>
        <begin position="708"/>
        <end position="729"/>
    </location>
</feature>
<dbReference type="PANTHER" id="PTHR10699">
    <property type="entry name" value="NEUROMODULIN"/>
    <property type="match status" value="1"/>
</dbReference>
<keyword evidence="4" id="KW-1185">Reference proteome</keyword>
<dbReference type="Ensembl" id="ENSOABT00000078661.1">
    <property type="protein sequence ID" value="ENSOABP00000061629.1"/>
    <property type="gene ID" value="ENSOABG00000013301.2"/>
</dbReference>
<dbReference type="Pfam" id="PF00612">
    <property type="entry name" value="IQ"/>
    <property type="match status" value="2"/>
</dbReference>
<feature type="region of interest" description="Disordered" evidence="1">
    <location>
        <begin position="332"/>
        <end position="352"/>
    </location>
</feature>
<dbReference type="RefSeq" id="XP_039454136.1">
    <property type="nucleotide sequence ID" value="XM_039598202.1"/>
</dbReference>
<reference evidence="3" key="3">
    <citation type="submission" date="2025-09" db="UniProtKB">
        <authorList>
            <consortium name="Ensembl"/>
        </authorList>
    </citation>
    <scope>IDENTIFICATION</scope>
</reference>
<dbReference type="SMART" id="SM00394">
    <property type="entry name" value="RIIa"/>
    <property type="match status" value="1"/>
</dbReference>
<evidence type="ECO:0000313" key="3">
    <source>
        <dbReference type="Ensembl" id="ENSOABP00000061629.1"/>
    </source>
</evidence>
<dbReference type="InterPro" id="IPR047579">
    <property type="entry name" value="DD_CABYR_SP17"/>
</dbReference>
<dbReference type="CDD" id="cd23767">
    <property type="entry name" value="IQCD"/>
    <property type="match status" value="2"/>
</dbReference>
<feature type="compositionally biased region" description="Basic and acidic residues" evidence="1">
    <location>
        <begin position="643"/>
        <end position="661"/>
    </location>
</feature>
<dbReference type="Pfam" id="PF02197">
    <property type="entry name" value="RIIa"/>
    <property type="match status" value="1"/>
</dbReference>
<feature type="compositionally biased region" description="Low complexity" evidence="1">
    <location>
        <begin position="692"/>
        <end position="703"/>
    </location>
</feature>
<dbReference type="AlphaFoldDB" id="A0AAZ1X1T0"/>
<name>A0AAZ1X1T0_OREAU</name>
<dbReference type="CDD" id="cd12100">
    <property type="entry name" value="DD_CABYR_SP17"/>
    <property type="match status" value="1"/>
</dbReference>
<dbReference type="GO" id="GO:0005516">
    <property type="term" value="F:calmodulin binding"/>
    <property type="evidence" value="ECO:0007669"/>
    <property type="project" value="TreeGrafter"/>
</dbReference>
<sequence length="871" mass="97762">MAVPFSNTHLRVPRGFGTILEGLTREVLRDQPEDIPKYAAQYFEALLKEREESGMDPAEWAAKLEDRFYNNHAFKNTEEECSQSQKDEEIVDIMDIPLDDHEANRAAAKIQAGFRGHRNRKKLKPEDKEEGEKEECSQPQKEEDIVGIMDIPLDDPEANRAAAKIQAGFRDHMNRKKLKPEGKIEEEKEEGSQPQKEENIVDIMNIPLDDPEANRAAAKIQAGFRGHMDRKKLKPEDKIEEEKTNTSKETATEVTVSKEKSFESRIEDKSSRSDEISHPNVSEKTENTGSEESVYRFPTAAAQSEEPSGTDKHSNPAVTVFDQVDRAANETDSIPVPDQNIPHSELEPTDLSSFRGLSNVDVCALELRASEDEEGNKRGPAVAHEELVDSGEEENTEVVEPVEVNQYSGLADVDVCATELEGTEGTMKGATAENVTHVTEENLKHQPEDILVKSSVAQAEITENNREQAEDQPDKAKEERTETEAYSGETHESLAHSRGSLDGNVIPKEDSLVEISFEDVPEAQQISEAAGKQPEEQSSIDALQMDVLEIREKEESEDLTAITTGHYVADTQDGHKHEAEKGVNRAKWTDDLNLSDDDDEKEKGEDTSSLNQHSTEAEKENQEYETNPAIENNEQLSEAIFLKSEDSEKERDDPDFKEGHMTDVVGGDIEETHKKVYSKTRDQEINDGGAENNSSQVTQSNTSMARMGAEREVFEERAQHQPEENEESQRTLVWSQPEDTVEEKEVTSKEGEELGEGMTDSEIQEKSATMHEEENITLPHSADWAADVHQGEEGLPEDTTVEESTDKKFGHRSHSRSSHLKTELISESKKWTVITRSAAGPRRRRTSWTSPWMILRPTGLLPRFRLAFVAT</sequence>
<accession>A0AAZ1X1T0</accession>
<dbReference type="PANTHER" id="PTHR10699:SF16">
    <property type="entry name" value="SPERM SURFACE PROTEIN SP17"/>
    <property type="match status" value="1"/>
</dbReference>
<feature type="domain" description="RIIa" evidence="2">
    <location>
        <begin position="14"/>
        <end position="51"/>
    </location>
</feature>
<feature type="compositionally biased region" description="Basic residues" evidence="1">
    <location>
        <begin position="809"/>
        <end position="819"/>
    </location>
</feature>
<feature type="region of interest" description="Disordered" evidence="1">
    <location>
        <begin position="793"/>
        <end position="822"/>
    </location>
</feature>
<protein>
    <recommendedName>
        <fullName evidence="2">RIIa domain-containing protein</fullName>
    </recommendedName>
</protein>
<dbReference type="Gene3D" id="1.20.5.190">
    <property type="match status" value="1"/>
</dbReference>
<reference evidence="3" key="2">
    <citation type="submission" date="2025-08" db="UniProtKB">
        <authorList>
            <consortium name="Ensembl"/>
        </authorList>
    </citation>
    <scope>IDENTIFICATION</scope>
</reference>
<feature type="compositionally biased region" description="Acidic residues" evidence="1">
    <location>
        <begin position="794"/>
        <end position="803"/>
    </location>
</feature>
<feature type="region of interest" description="Disordered" evidence="1">
    <location>
        <begin position="113"/>
        <end position="143"/>
    </location>
</feature>
<dbReference type="Proteomes" id="UP000472276">
    <property type="component" value="Unassembled WGS sequence"/>
</dbReference>
<feature type="compositionally biased region" description="Basic and acidic residues" evidence="1">
    <location>
        <begin position="572"/>
        <end position="590"/>
    </location>
</feature>
<feature type="region of interest" description="Disordered" evidence="1">
    <location>
        <begin position="169"/>
        <end position="199"/>
    </location>
</feature>
<gene>
    <name evidence="3" type="primary">SPA17</name>
</gene>
<dbReference type="InterPro" id="IPR000048">
    <property type="entry name" value="IQ_motif_EF-hand-BS"/>
</dbReference>
<feature type="compositionally biased region" description="Basic and acidic residues" evidence="1">
    <location>
        <begin position="743"/>
        <end position="752"/>
    </location>
</feature>
<organism evidence="3 4">
    <name type="scientific">Oreochromis aureus</name>
    <name type="common">Israeli tilapia</name>
    <name type="synonym">Chromis aureus</name>
    <dbReference type="NCBI Taxonomy" id="47969"/>
    <lineage>
        <taxon>Eukaryota</taxon>
        <taxon>Metazoa</taxon>
        <taxon>Chordata</taxon>
        <taxon>Craniata</taxon>
        <taxon>Vertebrata</taxon>
        <taxon>Euteleostomi</taxon>
        <taxon>Actinopterygii</taxon>
        <taxon>Neopterygii</taxon>
        <taxon>Teleostei</taxon>
        <taxon>Neoteleostei</taxon>
        <taxon>Acanthomorphata</taxon>
        <taxon>Ovalentaria</taxon>
        <taxon>Cichlomorphae</taxon>
        <taxon>Cichliformes</taxon>
        <taxon>Cichlidae</taxon>
        <taxon>African cichlids</taxon>
        <taxon>Pseudocrenilabrinae</taxon>
        <taxon>Oreochromini</taxon>
        <taxon>Oreochromis</taxon>
    </lineage>
</organism>
<feature type="compositionally biased region" description="Basic and acidic residues" evidence="1">
    <location>
        <begin position="256"/>
        <end position="286"/>
    </location>
</feature>
<feature type="compositionally biased region" description="Basic and acidic residues" evidence="1">
    <location>
        <begin position="670"/>
        <end position="684"/>
    </location>
</feature>
<dbReference type="GeneID" id="116328159"/>